<evidence type="ECO:0000256" key="2">
    <source>
        <dbReference type="ARBA" id="ARBA00022473"/>
    </source>
</evidence>
<organism evidence="7 8">
    <name type="scientific">Rosa chinensis</name>
    <name type="common">China rose</name>
    <dbReference type="NCBI Taxonomy" id="74649"/>
    <lineage>
        <taxon>Eukaryota</taxon>
        <taxon>Viridiplantae</taxon>
        <taxon>Streptophyta</taxon>
        <taxon>Embryophyta</taxon>
        <taxon>Tracheophyta</taxon>
        <taxon>Spermatophyta</taxon>
        <taxon>Magnoliopsida</taxon>
        <taxon>eudicotyledons</taxon>
        <taxon>Gunneridae</taxon>
        <taxon>Pentapetalae</taxon>
        <taxon>rosids</taxon>
        <taxon>fabids</taxon>
        <taxon>Rosales</taxon>
        <taxon>Rosaceae</taxon>
        <taxon>Rosoideae</taxon>
        <taxon>Rosoideae incertae sedis</taxon>
        <taxon>Rosa</taxon>
    </lineage>
</organism>
<dbReference type="Gramene" id="PRQ21281">
    <property type="protein sequence ID" value="PRQ21281"/>
    <property type="gene ID" value="RchiOBHm_Chr7g0237441"/>
</dbReference>
<keyword evidence="4 5" id="KW-0287">Flowering</keyword>
<evidence type="ECO:0000256" key="6">
    <source>
        <dbReference type="SAM" id="Coils"/>
    </source>
</evidence>
<comment type="similarity">
    <text evidence="1 5">Belongs to the Frigida family.</text>
</comment>
<comment type="caution">
    <text evidence="7">The sequence shown here is derived from an EMBL/GenBank/DDBJ whole genome shotgun (WGS) entry which is preliminary data.</text>
</comment>
<evidence type="ECO:0000256" key="1">
    <source>
        <dbReference type="ARBA" id="ARBA00008956"/>
    </source>
</evidence>
<feature type="coiled-coil region" evidence="6">
    <location>
        <begin position="62"/>
        <end position="92"/>
    </location>
</feature>
<dbReference type="GO" id="GO:0009908">
    <property type="term" value="P:flower development"/>
    <property type="evidence" value="ECO:0007669"/>
    <property type="project" value="UniProtKB-KW"/>
</dbReference>
<accession>A0A2P6PH73</accession>
<dbReference type="InterPro" id="IPR012474">
    <property type="entry name" value="Frigida"/>
</dbReference>
<dbReference type="GO" id="GO:0030154">
    <property type="term" value="P:cell differentiation"/>
    <property type="evidence" value="ECO:0007669"/>
    <property type="project" value="UniProtKB-KW"/>
</dbReference>
<keyword evidence="8" id="KW-1185">Reference proteome</keyword>
<keyword evidence="6" id="KW-0175">Coiled coil</keyword>
<keyword evidence="2 5" id="KW-0217">Developmental protein</keyword>
<evidence type="ECO:0000313" key="7">
    <source>
        <dbReference type="EMBL" id="PRQ21281.1"/>
    </source>
</evidence>
<evidence type="ECO:0000256" key="4">
    <source>
        <dbReference type="ARBA" id="ARBA00023089"/>
    </source>
</evidence>
<gene>
    <name evidence="7" type="ORF">RchiOBHm_Chr7g0237441</name>
</gene>
<evidence type="ECO:0000256" key="3">
    <source>
        <dbReference type="ARBA" id="ARBA00022782"/>
    </source>
</evidence>
<sequence length="561" mass="62815">MSSVQLGFSEAMVEVAATEADVGIACQTVQSHLSYLVDQVSLGLGMSTEHLGSREERLNQRLREVELKEKQLDLLHRRLKRREKKVEELRLKQFEPRVKTEEDQSIMNMDCRELLVFVNEQFRIIDLAGTRMSAVLQASPDPGKMVLEGVRGFCPSNRNVDGRQTEMSLRCMRKSCVLLLQELKRMSPQISAPVREEARKLAAEWKAKMKEGSENSWEAKGLLRLIAAYGLDGIICDAEELQSLVAMVEQPEQSSELRRTLGLTNGAPGTNANSSIVKIEGRESSLARNAATLSSPNHSLPNDMLVSLKSSSDKAKLVLKLIKRSLTQYWTNGDVSSKEMVVLSNISLLNFLMGASAHVGPHLKDGATNLAAQWKANMTADTENSLENLGFSLFIAIYGLVSTLNEDEIVKLLGKISQHKRSLELCQTNGFADKIAGLIGKLIEKKQVIDAVRSICLFKLIDKFPPVPLLKAYVQDAKEWSELVCSLKISDAEKEKAVNRKIADLRAVIQCIKDCNLESEYPSMTVEVQIDQLQILEENWRPSCVSKVRQQERKRKRPNIR</sequence>
<dbReference type="Pfam" id="PF07899">
    <property type="entry name" value="Frigida"/>
    <property type="match status" value="2"/>
</dbReference>
<proteinExistence type="inferred from homology"/>
<keyword evidence="3 5" id="KW-0221">Differentiation</keyword>
<reference evidence="7 8" key="1">
    <citation type="journal article" date="2018" name="Nat. Genet.">
        <title>The Rosa genome provides new insights in the design of modern roses.</title>
        <authorList>
            <person name="Bendahmane M."/>
        </authorList>
    </citation>
    <scope>NUCLEOTIDE SEQUENCE [LARGE SCALE GENOMIC DNA]</scope>
    <source>
        <strain evidence="8">cv. Old Blush</strain>
    </source>
</reference>
<evidence type="ECO:0000313" key="8">
    <source>
        <dbReference type="Proteomes" id="UP000238479"/>
    </source>
</evidence>
<dbReference type="Proteomes" id="UP000238479">
    <property type="component" value="Chromosome 7"/>
</dbReference>
<dbReference type="PANTHER" id="PTHR31791">
    <property type="entry name" value="FRIGIDA-LIKE PROTEIN 3-RELATED"/>
    <property type="match status" value="1"/>
</dbReference>
<evidence type="ECO:0000256" key="5">
    <source>
        <dbReference type="RuleBase" id="RU364012"/>
    </source>
</evidence>
<dbReference type="EMBL" id="PDCK01000045">
    <property type="protein sequence ID" value="PRQ21281.1"/>
    <property type="molecule type" value="Genomic_DNA"/>
</dbReference>
<dbReference type="PANTHER" id="PTHR31791:SF37">
    <property type="entry name" value="A_TM021B04.7 PROTEIN"/>
    <property type="match status" value="1"/>
</dbReference>
<dbReference type="AlphaFoldDB" id="A0A2P6PH73"/>
<dbReference type="STRING" id="74649.A0A2P6PH73"/>
<dbReference type="OMA" id="QILEENW"/>
<protein>
    <recommendedName>
        <fullName evidence="5">FRIGIDA-like protein</fullName>
    </recommendedName>
</protein>
<name>A0A2P6PH73_ROSCH</name>